<gene>
    <name evidence="6" type="ORF">QYE76_028167</name>
</gene>
<dbReference type="InterPro" id="IPR000490">
    <property type="entry name" value="Glyco_hydro_17"/>
</dbReference>
<dbReference type="AlphaFoldDB" id="A0AAD8QM50"/>
<proteinExistence type="inferred from homology"/>
<keyword evidence="5" id="KW-0732">Signal</keyword>
<dbReference type="Proteomes" id="UP001231189">
    <property type="component" value="Unassembled WGS sequence"/>
</dbReference>
<comment type="similarity">
    <text evidence="1 4">Belongs to the glycosyl hydrolase 17 family.</text>
</comment>
<dbReference type="InterPro" id="IPR044965">
    <property type="entry name" value="Glyco_hydro_17_plant"/>
</dbReference>
<evidence type="ECO:0000256" key="4">
    <source>
        <dbReference type="RuleBase" id="RU004335"/>
    </source>
</evidence>
<keyword evidence="7" id="KW-1185">Reference proteome</keyword>
<evidence type="ECO:0000313" key="6">
    <source>
        <dbReference type="EMBL" id="KAK1604494.1"/>
    </source>
</evidence>
<comment type="caution">
    <text evidence="6">The sequence shown here is derived from an EMBL/GenBank/DDBJ whole genome shotgun (WGS) entry which is preliminary data.</text>
</comment>
<evidence type="ECO:0000256" key="2">
    <source>
        <dbReference type="ARBA" id="ARBA00022801"/>
    </source>
</evidence>
<dbReference type="GO" id="GO:0005975">
    <property type="term" value="P:carbohydrate metabolic process"/>
    <property type="evidence" value="ECO:0007669"/>
    <property type="project" value="InterPro"/>
</dbReference>
<evidence type="ECO:0000256" key="3">
    <source>
        <dbReference type="ARBA" id="ARBA00023295"/>
    </source>
</evidence>
<dbReference type="PANTHER" id="PTHR32227">
    <property type="entry name" value="GLUCAN ENDO-1,3-BETA-GLUCOSIDASE BG1-RELATED-RELATED"/>
    <property type="match status" value="1"/>
</dbReference>
<feature type="chain" id="PRO_5042129227" description="Glucan endo-1,3-beta-D-glucosidase" evidence="5">
    <location>
        <begin position="17"/>
        <end position="123"/>
    </location>
</feature>
<evidence type="ECO:0008006" key="8">
    <source>
        <dbReference type="Google" id="ProtNLM"/>
    </source>
</evidence>
<evidence type="ECO:0000256" key="1">
    <source>
        <dbReference type="ARBA" id="ARBA00008773"/>
    </source>
</evidence>
<keyword evidence="3" id="KW-0326">Glycosidase</keyword>
<evidence type="ECO:0000313" key="7">
    <source>
        <dbReference type="Proteomes" id="UP001231189"/>
    </source>
</evidence>
<dbReference type="Gene3D" id="3.20.20.80">
    <property type="entry name" value="Glycosidases"/>
    <property type="match status" value="1"/>
</dbReference>
<keyword evidence="2" id="KW-0378">Hydrolase</keyword>
<sequence length="123" mass="12771">MPLLLLLIMLLQPAAPEATSSALLGISYARVANNLPPTTSALQLLAGLGLGRVRLYDADPATLRAFANTGVELIVGVPDECLAAVSTPSSASLYTPFFISPVRLLSSLSFPTPVAAACMTCRL</sequence>
<dbReference type="EMBL" id="JAUUTY010000007">
    <property type="protein sequence ID" value="KAK1604494.1"/>
    <property type="molecule type" value="Genomic_DNA"/>
</dbReference>
<dbReference type="SUPFAM" id="SSF51445">
    <property type="entry name" value="(Trans)glycosidases"/>
    <property type="match status" value="1"/>
</dbReference>
<reference evidence="6" key="1">
    <citation type="submission" date="2023-07" db="EMBL/GenBank/DDBJ databases">
        <title>A chromosome-level genome assembly of Lolium multiflorum.</title>
        <authorList>
            <person name="Chen Y."/>
            <person name="Copetti D."/>
            <person name="Kolliker R."/>
            <person name="Studer B."/>
        </authorList>
    </citation>
    <scope>NUCLEOTIDE SEQUENCE</scope>
    <source>
        <strain evidence="6">02402/16</strain>
        <tissue evidence="6">Leaf</tissue>
    </source>
</reference>
<accession>A0AAD8QM50</accession>
<dbReference type="InterPro" id="IPR017853">
    <property type="entry name" value="GH"/>
</dbReference>
<name>A0AAD8QM50_LOLMU</name>
<protein>
    <recommendedName>
        <fullName evidence="8">Glucan endo-1,3-beta-D-glucosidase</fullName>
    </recommendedName>
</protein>
<feature type="signal peptide" evidence="5">
    <location>
        <begin position="1"/>
        <end position="16"/>
    </location>
</feature>
<dbReference type="GO" id="GO:0004553">
    <property type="term" value="F:hydrolase activity, hydrolyzing O-glycosyl compounds"/>
    <property type="evidence" value="ECO:0007669"/>
    <property type="project" value="InterPro"/>
</dbReference>
<dbReference type="Pfam" id="PF00332">
    <property type="entry name" value="Glyco_hydro_17"/>
    <property type="match status" value="1"/>
</dbReference>
<organism evidence="6 7">
    <name type="scientific">Lolium multiflorum</name>
    <name type="common">Italian ryegrass</name>
    <name type="synonym">Lolium perenne subsp. multiflorum</name>
    <dbReference type="NCBI Taxonomy" id="4521"/>
    <lineage>
        <taxon>Eukaryota</taxon>
        <taxon>Viridiplantae</taxon>
        <taxon>Streptophyta</taxon>
        <taxon>Embryophyta</taxon>
        <taxon>Tracheophyta</taxon>
        <taxon>Spermatophyta</taxon>
        <taxon>Magnoliopsida</taxon>
        <taxon>Liliopsida</taxon>
        <taxon>Poales</taxon>
        <taxon>Poaceae</taxon>
        <taxon>BOP clade</taxon>
        <taxon>Pooideae</taxon>
        <taxon>Poodae</taxon>
        <taxon>Poeae</taxon>
        <taxon>Poeae Chloroplast Group 2 (Poeae type)</taxon>
        <taxon>Loliodinae</taxon>
        <taxon>Loliinae</taxon>
        <taxon>Lolium</taxon>
    </lineage>
</organism>
<evidence type="ECO:0000256" key="5">
    <source>
        <dbReference type="SAM" id="SignalP"/>
    </source>
</evidence>